<proteinExistence type="predicted"/>
<protein>
    <submittedName>
        <fullName evidence="2">Retrovirus-related Pol polyprotein from type-1 retrotransposable element R2</fullName>
    </submittedName>
</protein>
<comment type="caution">
    <text evidence="2">The sequence shown here is derived from an EMBL/GenBank/DDBJ whole genome shotgun (WGS) entry which is preliminary data.</text>
</comment>
<organism evidence="2 3">
    <name type="scientific">Caerostris extrusa</name>
    <name type="common">Bark spider</name>
    <name type="synonym">Caerostris bankana</name>
    <dbReference type="NCBI Taxonomy" id="172846"/>
    <lineage>
        <taxon>Eukaryota</taxon>
        <taxon>Metazoa</taxon>
        <taxon>Ecdysozoa</taxon>
        <taxon>Arthropoda</taxon>
        <taxon>Chelicerata</taxon>
        <taxon>Arachnida</taxon>
        <taxon>Araneae</taxon>
        <taxon>Araneomorphae</taxon>
        <taxon>Entelegynae</taxon>
        <taxon>Araneoidea</taxon>
        <taxon>Araneidae</taxon>
        <taxon>Caerostris</taxon>
    </lineage>
</organism>
<evidence type="ECO:0000313" key="3">
    <source>
        <dbReference type="Proteomes" id="UP001054945"/>
    </source>
</evidence>
<dbReference type="AlphaFoldDB" id="A0AAV4WIN1"/>
<dbReference type="PROSITE" id="PS50878">
    <property type="entry name" value="RT_POL"/>
    <property type="match status" value="1"/>
</dbReference>
<name>A0AAV4WIN1_CAEEX</name>
<dbReference type="EMBL" id="BPLR01016251">
    <property type="protein sequence ID" value="GIY82502.1"/>
    <property type="molecule type" value="Genomic_DNA"/>
</dbReference>
<accession>A0AAV4WIN1</accession>
<sequence>MVPPEWKESTTILLPKEGDPDIPNNWRPIALSNTLYKLFMKCVAQRFKEWLLRYDVLSPSQKGFMPHDGVLEHNFLLHKRFEDARTMKRDLCLAWLDVTNAFGAIPHRAIDDALRAAHAGDTFRNLVNCVYEDCRTKLLSSEGLSGVYPHRSRDQTRLPPQWPPF</sequence>
<dbReference type="CDD" id="cd01650">
    <property type="entry name" value="RT_nLTR_like"/>
    <property type="match status" value="1"/>
</dbReference>
<evidence type="ECO:0000259" key="1">
    <source>
        <dbReference type="PROSITE" id="PS50878"/>
    </source>
</evidence>
<dbReference type="Proteomes" id="UP001054945">
    <property type="component" value="Unassembled WGS sequence"/>
</dbReference>
<feature type="domain" description="Reverse transcriptase" evidence="1">
    <location>
        <begin position="1"/>
        <end position="165"/>
    </location>
</feature>
<keyword evidence="3" id="KW-1185">Reference proteome</keyword>
<reference evidence="2 3" key="1">
    <citation type="submission" date="2021-06" db="EMBL/GenBank/DDBJ databases">
        <title>Caerostris extrusa draft genome.</title>
        <authorList>
            <person name="Kono N."/>
            <person name="Arakawa K."/>
        </authorList>
    </citation>
    <scope>NUCLEOTIDE SEQUENCE [LARGE SCALE GENOMIC DNA]</scope>
</reference>
<dbReference type="Pfam" id="PF00078">
    <property type="entry name" value="RVT_1"/>
    <property type="match status" value="1"/>
</dbReference>
<evidence type="ECO:0000313" key="2">
    <source>
        <dbReference type="EMBL" id="GIY82502.1"/>
    </source>
</evidence>
<dbReference type="InterPro" id="IPR000477">
    <property type="entry name" value="RT_dom"/>
</dbReference>
<dbReference type="PANTHER" id="PTHR19446">
    <property type="entry name" value="REVERSE TRANSCRIPTASES"/>
    <property type="match status" value="1"/>
</dbReference>
<gene>
    <name evidence="2" type="primary">PO21_34</name>
    <name evidence="2" type="ORF">CEXT_352211</name>
</gene>